<dbReference type="InterPro" id="IPR016035">
    <property type="entry name" value="Acyl_Trfase/lysoPLipase"/>
</dbReference>
<evidence type="ECO:0000313" key="6">
    <source>
        <dbReference type="EMBL" id="OGL46662.1"/>
    </source>
</evidence>
<dbReference type="SMART" id="SM00827">
    <property type="entry name" value="PKS_AT"/>
    <property type="match status" value="1"/>
</dbReference>
<evidence type="ECO:0000313" key="7">
    <source>
        <dbReference type="Proteomes" id="UP000178435"/>
    </source>
</evidence>
<evidence type="ECO:0000256" key="3">
    <source>
        <dbReference type="ARBA" id="ARBA00023315"/>
    </source>
</evidence>
<dbReference type="Gene3D" id="3.40.366.10">
    <property type="entry name" value="Malonyl-Coenzyme A Acyl Carrier Protein, domain 2"/>
    <property type="match status" value="1"/>
</dbReference>
<evidence type="ECO:0000256" key="2">
    <source>
        <dbReference type="ARBA" id="ARBA00022679"/>
    </source>
</evidence>
<dbReference type="PANTHER" id="PTHR42681">
    <property type="entry name" value="MALONYL-COA-ACYL CARRIER PROTEIN TRANSACYLASE, MITOCHONDRIAL"/>
    <property type="match status" value="1"/>
</dbReference>
<dbReference type="Pfam" id="PF00698">
    <property type="entry name" value="Acyl_transf_1"/>
    <property type="match status" value="1"/>
</dbReference>
<dbReference type="GO" id="GO:0004314">
    <property type="term" value="F:[acyl-carrier-protein] S-malonyltransferase activity"/>
    <property type="evidence" value="ECO:0007669"/>
    <property type="project" value="UniProtKB-EC"/>
</dbReference>
<keyword evidence="2" id="KW-0808">Transferase</keyword>
<comment type="catalytic activity">
    <reaction evidence="4">
        <text>holo-[ACP] + malonyl-CoA = malonyl-[ACP] + CoA</text>
        <dbReference type="Rhea" id="RHEA:41792"/>
        <dbReference type="Rhea" id="RHEA-COMP:9623"/>
        <dbReference type="Rhea" id="RHEA-COMP:9685"/>
        <dbReference type="ChEBI" id="CHEBI:57287"/>
        <dbReference type="ChEBI" id="CHEBI:57384"/>
        <dbReference type="ChEBI" id="CHEBI:64479"/>
        <dbReference type="ChEBI" id="CHEBI:78449"/>
        <dbReference type="EC" id="2.3.1.39"/>
    </reaction>
</comment>
<evidence type="ECO:0000256" key="4">
    <source>
        <dbReference type="ARBA" id="ARBA00048462"/>
    </source>
</evidence>
<accession>A0A1F7RYP9</accession>
<dbReference type="InterPro" id="IPR050858">
    <property type="entry name" value="Mal-CoA-ACP_Trans/PKS_FabD"/>
</dbReference>
<evidence type="ECO:0000259" key="5">
    <source>
        <dbReference type="SMART" id="SM00827"/>
    </source>
</evidence>
<dbReference type="GO" id="GO:0005829">
    <property type="term" value="C:cytosol"/>
    <property type="evidence" value="ECO:0007669"/>
    <property type="project" value="TreeGrafter"/>
</dbReference>
<dbReference type="EC" id="2.3.1.39" evidence="1"/>
<dbReference type="InterPro" id="IPR001227">
    <property type="entry name" value="Ac_transferase_dom_sf"/>
</dbReference>
<organism evidence="6 7">
    <name type="scientific">Candidatus Schekmanbacteria bacterium RBG_16_38_11</name>
    <dbReference type="NCBI Taxonomy" id="1817880"/>
    <lineage>
        <taxon>Bacteria</taxon>
        <taxon>Candidatus Schekmaniibacteriota</taxon>
    </lineage>
</organism>
<dbReference type="SUPFAM" id="SSF55048">
    <property type="entry name" value="Probable ACP-binding domain of malonyl-CoA ACP transacylase"/>
    <property type="match status" value="1"/>
</dbReference>
<sequence>MKSILLFLNLLTTFSSLSLMEQRKSAFVFPARVINFKNLGEAFLKSYPEMEDLFDEADLYFNEELNPLFLNESENIANIDSKIYFSTHVMNCLLFSLLQIHNLKPEALLGSSLGIYASLFASGSISFKESNTLIKTAIESIKKNSIDKKAFTEISGLSANELSSITEDSSPKESVFISHFNSPNQFTISGYEQYVRKIAKLVTASGGISSSIIFIDHLIHTGSLKLSPLLKEAIAAFDFKVPEIPICSDTDVKLLSSGEEIRITLSDQITKPVLFEKAVRLLIAEGINSFIEIGGEGKLSKFIRWIDRKIRTYCIQDKSSFDYHLKLFGKAKD</sequence>
<protein>
    <recommendedName>
        <fullName evidence="1">[acyl-carrier-protein] S-malonyltransferase</fullName>
        <ecNumber evidence="1">2.3.1.39</ecNumber>
    </recommendedName>
</protein>
<name>A0A1F7RYP9_9BACT</name>
<reference evidence="6 7" key="1">
    <citation type="journal article" date="2016" name="Nat. Commun.">
        <title>Thousands of microbial genomes shed light on interconnected biogeochemical processes in an aquifer system.</title>
        <authorList>
            <person name="Anantharaman K."/>
            <person name="Brown C.T."/>
            <person name="Hug L.A."/>
            <person name="Sharon I."/>
            <person name="Castelle C.J."/>
            <person name="Probst A.J."/>
            <person name="Thomas B.C."/>
            <person name="Singh A."/>
            <person name="Wilkins M.J."/>
            <person name="Karaoz U."/>
            <person name="Brodie E.L."/>
            <person name="Williams K.H."/>
            <person name="Hubbard S.S."/>
            <person name="Banfield J.F."/>
        </authorList>
    </citation>
    <scope>NUCLEOTIDE SEQUENCE [LARGE SCALE GENOMIC DNA]</scope>
</reference>
<dbReference type="PANTHER" id="PTHR42681:SF1">
    <property type="entry name" value="MALONYL-COA-ACYL CARRIER PROTEIN TRANSACYLASE, MITOCHONDRIAL"/>
    <property type="match status" value="1"/>
</dbReference>
<keyword evidence="3" id="KW-0012">Acyltransferase</keyword>
<dbReference type="GO" id="GO:0006633">
    <property type="term" value="P:fatty acid biosynthetic process"/>
    <property type="evidence" value="ECO:0007669"/>
    <property type="project" value="TreeGrafter"/>
</dbReference>
<feature type="domain" description="Malonyl-CoA:ACP transacylase (MAT)" evidence="5">
    <location>
        <begin position="42"/>
        <end position="310"/>
    </location>
</feature>
<comment type="caution">
    <text evidence="6">The sequence shown here is derived from an EMBL/GenBank/DDBJ whole genome shotgun (WGS) entry which is preliminary data.</text>
</comment>
<dbReference type="EMBL" id="MGDF01000039">
    <property type="protein sequence ID" value="OGL46662.1"/>
    <property type="molecule type" value="Genomic_DNA"/>
</dbReference>
<proteinExistence type="predicted"/>
<dbReference type="AlphaFoldDB" id="A0A1F7RYP9"/>
<evidence type="ECO:0000256" key="1">
    <source>
        <dbReference type="ARBA" id="ARBA00013258"/>
    </source>
</evidence>
<gene>
    <name evidence="6" type="ORF">A2149_01935</name>
</gene>
<dbReference type="InterPro" id="IPR014043">
    <property type="entry name" value="Acyl_transferase_dom"/>
</dbReference>
<dbReference type="InterPro" id="IPR016036">
    <property type="entry name" value="Malonyl_transacylase_ACP-bd"/>
</dbReference>
<dbReference type="SUPFAM" id="SSF52151">
    <property type="entry name" value="FabD/lysophospholipase-like"/>
    <property type="match status" value="1"/>
</dbReference>
<dbReference type="Gene3D" id="3.30.70.250">
    <property type="entry name" value="Malonyl-CoA ACP transacylase, ACP-binding"/>
    <property type="match status" value="1"/>
</dbReference>
<dbReference type="Proteomes" id="UP000178435">
    <property type="component" value="Unassembled WGS sequence"/>
</dbReference>